<feature type="domain" description="N-acetyltransferase" evidence="2">
    <location>
        <begin position="1"/>
        <end position="163"/>
    </location>
</feature>
<dbReference type="GO" id="GO:1990189">
    <property type="term" value="F:protein N-terminal-serine acetyltransferase activity"/>
    <property type="evidence" value="ECO:0007669"/>
    <property type="project" value="TreeGrafter"/>
</dbReference>
<dbReference type="PROSITE" id="PS51186">
    <property type="entry name" value="GNAT"/>
    <property type="match status" value="1"/>
</dbReference>
<dbReference type="RefSeq" id="WP_253776160.1">
    <property type="nucleotide sequence ID" value="NZ_JAMTCK010000013.1"/>
</dbReference>
<dbReference type="InterPro" id="IPR016181">
    <property type="entry name" value="Acyl_CoA_acyltransferase"/>
</dbReference>
<proteinExistence type="predicted"/>
<evidence type="ECO:0000256" key="1">
    <source>
        <dbReference type="SAM" id="MobiDB-lite"/>
    </source>
</evidence>
<dbReference type="CDD" id="cd04301">
    <property type="entry name" value="NAT_SF"/>
    <property type="match status" value="1"/>
</dbReference>
<keyword evidence="4" id="KW-1185">Reference proteome</keyword>
<reference evidence="3" key="1">
    <citation type="submission" date="2022-06" db="EMBL/GenBank/DDBJ databases">
        <title>Genomic Encyclopedia of Archaeal and Bacterial Type Strains, Phase II (KMG-II): from individual species to whole genera.</title>
        <authorList>
            <person name="Goeker M."/>
        </authorList>
    </citation>
    <scope>NUCLEOTIDE SEQUENCE</scope>
    <source>
        <strain evidence="3">DSM 43935</strain>
    </source>
</reference>
<dbReference type="Proteomes" id="UP001206128">
    <property type="component" value="Unassembled WGS sequence"/>
</dbReference>
<dbReference type="PANTHER" id="PTHR43441">
    <property type="entry name" value="RIBOSOMAL-PROTEIN-SERINE ACETYLTRANSFERASE"/>
    <property type="match status" value="1"/>
</dbReference>
<protein>
    <submittedName>
        <fullName evidence="3">Protein N-acetyltransferase, RimJ/RimL family</fullName>
    </submittedName>
</protein>
<feature type="compositionally biased region" description="Polar residues" evidence="1">
    <location>
        <begin position="182"/>
        <end position="194"/>
    </location>
</feature>
<name>A0AAE3GHL8_9PSEU</name>
<evidence type="ECO:0000259" key="2">
    <source>
        <dbReference type="PROSITE" id="PS51186"/>
    </source>
</evidence>
<dbReference type="InterPro" id="IPR051908">
    <property type="entry name" value="Ribosomal_N-acetyltransferase"/>
</dbReference>
<dbReference type="Gene3D" id="3.40.630.30">
    <property type="match status" value="1"/>
</dbReference>
<accession>A0AAE3GHL8</accession>
<evidence type="ECO:0000313" key="4">
    <source>
        <dbReference type="Proteomes" id="UP001206128"/>
    </source>
</evidence>
<feature type="region of interest" description="Disordered" evidence="1">
    <location>
        <begin position="172"/>
        <end position="194"/>
    </location>
</feature>
<dbReference type="GO" id="GO:0005737">
    <property type="term" value="C:cytoplasm"/>
    <property type="evidence" value="ECO:0007669"/>
    <property type="project" value="TreeGrafter"/>
</dbReference>
<evidence type="ECO:0000313" key="3">
    <source>
        <dbReference type="EMBL" id="MCP2168377.1"/>
    </source>
</evidence>
<comment type="caution">
    <text evidence="3">The sequence shown here is derived from an EMBL/GenBank/DDBJ whole genome shotgun (WGS) entry which is preliminary data.</text>
</comment>
<organism evidence="3 4">
    <name type="scientific">Goodfellowiella coeruleoviolacea</name>
    <dbReference type="NCBI Taxonomy" id="334858"/>
    <lineage>
        <taxon>Bacteria</taxon>
        <taxon>Bacillati</taxon>
        <taxon>Actinomycetota</taxon>
        <taxon>Actinomycetes</taxon>
        <taxon>Pseudonocardiales</taxon>
        <taxon>Pseudonocardiaceae</taxon>
        <taxon>Goodfellowiella</taxon>
    </lineage>
</organism>
<dbReference type="InterPro" id="IPR000182">
    <property type="entry name" value="GNAT_dom"/>
</dbReference>
<dbReference type="EMBL" id="JAMTCK010000013">
    <property type="protein sequence ID" value="MCP2168377.1"/>
    <property type="molecule type" value="Genomic_DNA"/>
</dbReference>
<dbReference type="PANTHER" id="PTHR43441:SF2">
    <property type="entry name" value="FAMILY ACETYLTRANSFERASE, PUTATIVE (AFU_ORTHOLOGUE AFUA_7G00850)-RELATED"/>
    <property type="match status" value="1"/>
</dbReference>
<dbReference type="SUPFAM" id="SSF55729">
    <property type="entry name" value="Acyl-CoA N-acyltransferases (Nat)"/>
    <property type="match status" value="1"/>
</dbReference>
<sequence length="194" mass="21999">METIRFTREQADQLAGFLTGEQWPFHSTVVQRPRVLRQVAEGHWDGPSARTFWLREAGNPVGVVRLFDLDDGTPLFDLRVAGAWRGRGIGSAAVRWLTRYLFTELPEINRIEATTRHDNHAMRAVLRRNGYVKEAHYRQAWPDQHGAPHDGVGYAVLRRDWLTGATTPVRWSDEGCGGTGSRPATSRQANWPGW</sequence>
<dbReference type="AlphaFoldDB" id="A0AAE3GHL8"/>
<dbReference type="Pfam" id="PF00583">
    <property type="entry name" value="Acetyltransf_1"/>
    <property type="match status" value="1"/>
</dbReference>
<dbReference type="GO" id="GO:0008999">
    <property type="term" value="F:protein-N-terminal-alanine acetyltransferase activity"/>
    <property type="evidence" value="ECO:0007669"/>
    <property type="project" value="TreeGrafter"/>
</dbReference>
<gene>
    <name evidence="3" type="ORF">LX83_005255</name>
</gene>